<dbReference type="InterPro" id="IPR011990">
    <property type="entry name" value="TPR-like_helical_dom_sf"/>
</dbReference>
<accession>A0ABP1CLP6</accession>
<reference evidence="8" key="1">
    <citation type="submission" date="2024-04" db="EMBL/GenBank/DDBJ databases">
        <authorList>
            <person name="Shaw F."/>
            <person name="Minotto A."/>
        </authorList>
    </citation>
    <scope>NUCLEOTIDE SEQUENCE [LARGE SCALE GENOMIC DNA]</scope>
</reference>
<keyword evidence="1" id="KW-0479">Metal-binding</keyword>
<dbReference type="InterPro" id="IPR019734">
    <property type="entry name" value="TPR_rpt"/>
</dbReference>
<name>A0ABP1CLP6_9APHY</name>
<dbReference type="InterPro" id="IPR002893">
    <property type="entry name" value="Znf_MYND"/>
</dbReference>
<dbReference type="SUPFAM" id="SSF48452">
    <property type="entry name" value="TPR-like"/>
    <property type="match status" value="1"/>
</dbReference>
<dbReference type="Pfam" id="PF13424">
    <property type="entry name" value="TPR_12"/>
    <property type="match status" value="1"/>
</dbReference>
<protein>
    <recommendedName>
        <fullName evidence="6">MYND-type domain-containing protein</fullName>
    </recommendedName>
</protein>
<evidence type="ECO:0000256" key="4">
    <source>
        <dbReference type="PROSITE-ProRule" id="PRU00134"/>
    </source>
</evidence>
<evidence type="ECO:0000256" key="3">
    <source>
        <dbReference type="ARBA" id="ARBA00022833"/>
    </source>
</evidence>
<keyword evidence="2 4" id="KW-0863">Zinc-finger</keyword>
<dbReference type="SUPFAM" id="SSF144232">
    <property type="entry name" value="HIT/MYND zinc finger-like"/>
    <property type="match status" value="1"/>
</dbReference>
<feature type="domain" description="MYND-type" evidence="6">
    <location>
        <begin position="119"/>
        <end position="161"/>
    </location>
</feature>
<dbReference type="Gene3D" id="1.25.40.10">
    <property type="entry name" value="Tetratricopeptide repeat domain"/>
    <property type="match status" value="1"/>
</dbReference>
<feature type="repeat" description="TPR" evidence="5">
    <location>
        <begin position="47"/>
        <end position="80"/>
    </location>
</feature>
<dbReference type="EMBL" id="OZ037944">
    <property type="protein sequence ID" value="CAL1695602.1"/>
    <property type="molecule type" value="Genomic_DNA"/>
</dbReference>
<evidence type="ECO:0000259" key="6">
    <source>
        <dbReference type="PROSITE" id="PS50865"/>
    </source>
</evidence>
<dbReference type="Pfam" id="PF01753">
    <property type="entry name" value="zf-MYND"/>
    <property type="match status" value="1"/>
</dbReference>
<evidence type="ECO:0000313" key="8">
    <source>
        <dbReference type="Proteomes" id="UP001497453"/>
    </source>
</evidence>
<dbReference type="PROSITE" id="PS50865">
    <property type="entry name" value="ZF_MYND_2"/>
    <property type="match status" value="1"/>
</dbReference>
<dbReference type="Proteomes" id="UP001497453">
    <property type="component" value="Chromosome 1"/>
</dbReference>
<evidence type="ECO:0000256" key="1">
    <source>
        <dbReference type="ARBA" id="ARBA00022723"/>
    </source>
</evidence>
<dbReference type="PROSITE" id="PS50005">
    <property type="entry name" value="TPR"/>
    <property type="match status" value="1"/>
</dbReference>
<dbReference type="SMART" id="SM00028">
    <property type="entry name" value="TPR"/>
    <property type="match status" value="1"/>
</dbReference>
<organism evidence="7 8">
    <name type="scientific">Somion occarium</name>
    <dbReference type="NCBI Taxonomy" id="3059160"/>
    <lineage>
        <taxon>Eukaryota</taxon>
        <taxon>Fungi</taxon>
        <taxon>Dikarya</taxon>
        <taxon>Basidiomycota</taxon>
        <taxon>Agaricomycotina</taxon>
        <taxon>Agaricomycetes</taxon>
        <taxon>Polyporales</taxon>
        <taxon>Cerrenaceae</taxon>
        <taxon>Somion</taxon>
    </lineage>
</organism>
<proteinExistence type="predicted"/>
<keyword evidence="3" id="KW-0862">Zinc</keyword>
<dbReference type="PROSITE" id="PS50293">
    <property type="entry name" value="TPR_REGION"/>
    <property type="match status" value="1"/>
</dbReference>
<evidence type="ECO:0000313" key="7">
    <source>
        <dbReference type="EMBL" id="CAL1695602.1"/>
    </source>
</evidence>
<gene>
    <name evidence="7" type="ORF">GFSPODELE1_LOCUS819</name>
</gene>
<evidence type="ECO:0000256" key="2">
    <source>
        <dbReference type="ARBA" id="ARBA00022771"/>
    </source>
</evidence>
<dbReference type="Gene3D" id="6.10.140.2220">
    <property type="match status" value="1"/>
</dbReference>
<sequence>MQTSQPNQPVLLEYIQRGDKISCNEQQYKAAIATREFLLGPSDPATAKCYNGLGDLYIKLGRLEEAEEYLSRALQVRSSGPLFDAAVTRDNLGCIYEMKGDIQKAREMRITDEHVICGLYECASQRLYRLNEISRCSKCKCIFYCSAQCQRNDWPRHKAYCKSTGVI</sequence>
<keyword evidence="8" id="KW-1185">Reference proteome</keyword>
<keyword evidence="5" id="KW-0802">TPR repeat</keyword>
<evidence type="ECO:0000256" key="5">
    <source>
        <dbReference type="PROSITE-ProRule" id="PRU00339"/>
    </source>
</evidence>